<accession>A0A915IW17</accession>
<protein>
    <submittedName>
        <fullName evidence="2">Uncharacterized protein</fullName>
    </submittedName>
</protein>
<name>A0A915IW17_ROMCU</name>
<sequence>MTFSNEETVHGKYLKFREHFCLENRNKANFSANVAGTEIAGAQTEAPKFGSRTEKRRRRSWETLHLGTNIRLVVYFILETAYLRDNRL</sequence>
<evidence type="ECO:0000313" key="1">
    <source>
        <dbReference type="Proteomes" id="UP000887565"/>
    </source>
</evidence>
<evidence type="ECO:0000313" key="2">
    <source>
        <dbReference type="WBParaSite" id="nRc.2.0.1.t17986-RA"/>
    </source>
</evidence>
<dbReference type="WBParaSite" id="nRc.2.0.1.t17986-RA">
    <property type="protein sequence ID" value="nRc.2.0.1.t17986-RA"/>
    <property type="gene ID" value="nRc.2.0.1.g17986"/>
</dbReference>
<proteinExistence type="predicted"/>
<organism evidence="1 2">
    <name type="scientific">Romanomermis culicivorax</name>
    <name type="common">Nematode worm</name>
    <dbReference type="NCBI Taxonomy" id="13658"/>
    <lineage>
        <taxon>Eukaryota</taxon>
        <taxon>Metazoa</taxon>
        <taxon>Ecdysozoa</taxon>
        <taxon>Nematoda</taxon>
        <taxon>Enoplea</taxon>
        <taxon>Dorylaimia</taxon>
        <taxon>Mermithida</taxon>
        <taxon>Mermithoidea</taxon>
        <taxon>Mermithidae</taxon>
        <taxon>Romanomermis</taxon>
    </lineage>
</organism>
<dbReference type="Proteomes" id="UP000887565">
    <property type="component" value="Unplaced"/>
</dbReference>
<reference evidence="2" key="1">
    <citation type="submission" date="2022-11" db="UniProtKB">
        <authorList>
            <consortium name="WormBaseParasite"/>
        </authorList>
    </citation>
    <scope>IDENTIFICATION</scope>
</reference>
<keyword evidence="1" id="KW-1185">Reference proteome</keyword>
<dbReference type="AlphaFoldDB" id="A0A915IW17"/>